<dbReference type="InterPro" id="IPR036390">
    <property type="entry name" value="WH_DNA-bd_sf"/>
</dbReference>
<keyword evidence="3" id="KW-0238">DNA-binding</keyword>
<proteinExistence type="inferred from homology"/>
<dbReference type="GO" id="GO:0032993">
    <property type="term" value="C:protein-DNA complex"/>
    <property type="evidence" value="ECO:0007669"/>
    <property type="project" value="TreeGrafter"/>
</dbReference>
<dbReference type="GO" id="GO:0003677">
    <property type="term" value="F:DNA binding"/>
    <property type="evidence" value="ECO:0007669"/>
    <property type="project" value="UniProtKB-KW"/>
</dbReference>
<dbReference type="InterPro" id="IPR000847">
    <property type="entry name" value="LysR_HTH_N"/>
</dbReference>
<dbReference type="Gene3D" id="3.40.50.1820">
    <property type="entry name" value="alpha/beta hydrolase"/>
    <property type="match status" value="1"/>
</dbReference>
<evidence type="ECO:0000256" key="3">
    <source>
        <dbReference type="ARBA" id="ARBA00023125"/>
    </source>
</evidence>
<dbReference type="Gene3D" id="3.40.190.10">
    <property type="entry name" value="Periplasmic binding protein-like II"/>
    <property type="match status" value="2"/>
</dbReference>
<dbReference type="RefSeq" id="WP_308452559.1">
    <property type="nucleotide sequence ID" value="NZ_JAJEQR010000004.1"/>
</dbReference>
<name>A0AAE3E773_9FIRM</name>
<dbReference type="CDD" id="cd05466">
    <property type="entry name" value="PBP2_LTTR_substrate"/>
    <property type="match status" value="1"/>
</dbReference>
<dbReference type="InterPro" id="IPR049492">
    <property type="entry name" value="BD-FAE-like_dom"/>
</dbReference>
<dbReference type="SUPFAM" id="SSF53850">
    <property type="entry name" value="Periplasmic binding protein-like II"/>
    <property type="match status" value="1"/>
</dbReference>
<dbReference type="InterPro" id="IPR036388">
    <property type="entry name" value="WH-like_DNA-bd_sf"/>
</dbReference>
<evidence type="ECO:0000259" key="5">
    <source>
        <dbReference type="PROSITE" id="PS50931"/>
    </source>
</evidence>
<sequence>MYDRDYEYIMAIAQTGTLSRAAVSLGISQPALTRFLQKEEQTINTKLFQKTSGRLTLTYAGECYINYIKKILSIQKDMMNSLQAISRVEKGRIRIGVPSIRRPYTIFSVIPEFIKAHPSIDITLHENRSSMLEQMLEDLELDVIAVNTFRKKDSLQYRKVADEEFVLAVPAGSPLIAASEDVEGCKYPSIRPEQLNHQTFIFLSQQHRIRQFTDKLLAAHHIEYKTAMHARTLESALEAVSVNMGITFTPEVPLTQLRNSENIRYLSILTDDTHYEFNLVYRKGAYIDPSLEDFSRIFTENYQKVMPAAQNLYINTKWKIVPLQLHTHCREHRELVYMEHTSGPRCLDLYLPEHLNRPAPVILNVSGGGWYFGHRNTVHIGSIADVGLLHGFAFASMACVSSRLEKYPFQIREVKTAIRYLRSHAEEFGLDPDHIILWSPSSGAHLSLMAALTDGNPYFDDTSMGCDSVSAAVQAVVATYPPTELGVSEQQFLDTGITSPYPVSGINCTESILLGCTAEKDPALYREASPLYHITKSAPPLYLQHGRLDNIVPYIQSESFAEVYRRVVGPEKIVFESLEDAGHSDPRFKSPEACERICRFLENVLEL</sequence>
<dbReference type="Proteomes" id="UP001198182">
    <property type="component" value="Unassembled WGS sequence"/>
</dbReference>
<dbReference type="InterPro" id="IPR029058">
    <property type="entry name" value="AB_hydrolase_fold"/>
</dbReference>
<evidence type="ECO:0000256" key="4">
    <source>
        <dbReference type="ARBA" id="ARBA00023163"/>
    </source>
</evidence>
<dbReference type="PROSITE" id="PS50931">
    <property type="entry name" value="HTH_LYSR"/>
    <property type="match status" value="1"/>
</dbReference>
<gene>
    <name evidence="6" type="ORF">LKD81_01980</name>
</gene>
<reference evidence="6" key="1">
    <citation type="submission" date="2021-10" db="EMBL/GenBank/DDBJ databases">
        <title>Anaerobic single-cell dispensing facilitates the cultivation of human gut bacteria.</title>
        <authorList>
            <person name="Afrizal A."/>
        </authorList>
    </citation>
    <scope>NUCLEOTIDE SEQUENCE</scope>
    <source>
        <strain evidence="6">CLA-AA-H215</strain>
    </source>
</reference>
<comment type="caution">
    <text evidence="6">The sequence shown here is derived from an EMBL/GenBank/DDBJ whole genome shotgun (WGS) entry which is preliminary data.</text>
</comment>
<dbReference type="PANTHER" id="PTHR30346">
    <property type="entry name" value="TRANSCRIPTIONAL DUAL REGULATOR HCAR-RELATED"/>
    <property type="match status" value="1"/>
</dbReference>
<feature type="domain" description="HTH lysR-type" evidence="5">
    <location>
        <begin position="1"/>
        <end position="58"/>
    </location>
</feature>
<evidence type="ECO:0000256" key="1">
    <source>
        <dbReference type="ARBA" id="ARBA00009437"/>
    </source>
</evidence>
<dbReference type="Pfam" id="PF03466">
    <property type="entry name" value="LysR_substrate"/>
    <property type="match status" value="1"/>
</dbReference>
<keyword evidence="4" id="KW-0804">Transcription</keyword>
<dbReference type="AlphaFoldDB" id="A0AAE3E773"/>
<evidence type="ECO:0000256" key="2">
    <source>
        <dbReference type="ARBA" id="ARBA00023015"/>
    </source>
</evidence>
<dbReference type="EMBL" id="JAJEQR010000004">
    <property type="protein sequence ID" value="MCC2229772.1"/>
    <property type="molecule type" value="Genomic_DNA"/>
</dbReference>
<dbReference type="GO" id="GO:0003700">
    <property type="term" value="F:DNA-binding transcription factor activity"/>
    <property type="evidence" value="ECO:0007669"/>
    <property type="project" value="InterPro"/>
</dbReference>
<dbReference type="SUPFAM" id="SSF53474">
    <property type="entry name" value="alpha/beta-Hydrolases"/>
    <property type="match status" value="1"/>
</dbReference>
<dbReference type="SUPFAM" id="SSF46785">
    <property type="entry name" value="Winged helix' DNA-binding domain"/>
    <property type="match status" value="1"/>
</dbReference>
<organism evidence="6 7">
    <name type="scientific">Hominifimenecus microfluidus</name>
    <dbReference type="NCBI Taxonomy" id="2885348"/>
    <lineage>
        <taxon>Bacteria</taxon>
        <taxon>Bacillati</taxon>
        <taxon>Bacillota</taxon>
        <taxon>Clostridia</taxon>
        <taxon>Lachnospirales</taxon>
        <taxon>Lachnospiraceae</taxon>
        <taxon>Hominifimenecus</taxon>
    </lineage>
</organism>
<dbReference type="Pfam" id="PF00126">
    <property type="entry name" value="HTH_1"/>
    <property type="match status" value="1"/>
</dbReference>
<dbReference type="InterPro" id="IPR005119">
    <property type="entry name" value="LysR_subst-bd"/>
</dbReference>
<protein>
    <submittedName>
        <fullName evidence="6">LysR family transcriptional regulator</fullName>
    </submittedName>
</protein>
<dbReference type="Gene3D" id="1.10.10.10">
    <property type="entry name" value="Winged helix-like DNA-binding domain superfamily/Winged helix DNA-binding domain"/>
    <property type="match status" value="1"/>
</dbReference>
<keyword evidence="7" id="KW-1185">Reference proteome</keyword>
<keyword evidence="2" id="KW-0805">Transcription regulation</keyword>
<evidence type="ECO:0000313" key="6">
    <source>
        <dbReference type="EMBL" id="MCC2229772.1"/>
    </source>
</evidence>
<comment type="similarity">
    <text evidence="1">Belongs to the LysR transcriptional regulatory family.</text>
</comment>
<dbReference type="PANTHER" id="PTHR30346:SF9">
    <property type="entry name" value="LYSR FAMILY TRANSCRIPTIONAL REGULATOR"/>
    <property type="match status" value="1"/>
</dbReference>
<evidence type="ECO:0000313" key="7">
    <source>
        <dbReference type="Proteomes" id="UP001198182"/>
    </source>
</evidence>
<dbReference type="Pfam" id="PF20434">
    <property type="entry name" value="BD-FAE"/>
    <property type="match status" value="1"/>
</dbReference>
<accession>A0AAE3E773</accession>